<feature type="transmembrane region" description="Helical" evidence="11">
    <location>
        <begin position="6"/>
        <end position="27"/>
    </location>
</feature>
<keyword evidence="8 11" id="KW-1133">Transmembrane helix</keyword>
<evidence type="ECO:0000259" key="12">
    <source>
        <dbReference type="SMART" id="SM00228"/>
    </source>
</evidence>
<evidence type="ECO:0000313" key="13">
    <source>
        <dbReference type="EMBL" id="NBZ87890.1"/>
    </source>
</evidence>
<evidence type="ECO:0000256" key="6">
    <source>
        <dbReference type="ARBA" id="ARBA00022801"/>
    </source>
</evidence>
<keyword evidence="10 11" id="KW-0472">Membrane</keyword>
<dbReference type="GO" id="GO:0006508">
    <property type="term" value="P:proteolysis"/>
    <property type="evidence" value="ECO:0007669"/>
    <property type="project" value="UniProtKB-KW"/>
</dbReference>
<proteinExistence type="inferred from homology"/>
<dbReference type="AlphaFoldDB" id="A0AAE5BSI6"/>
<dbReference type="InterPro" id="IPR008915">
    <property type="entry name" value="Peptidase_M50"/>
</dbReference>
<accession>A0AAE5BSI6</accession>
<keyword evidence="5 11" id="KW-0812">Transmembrane</keyword>
<keyword evidence="11" id="KW-0479">Metal-binding</keyword>
<keyword evidence="6 11" id="KW-0378">Hydrolase</keyword>
<dbReference type="CDD" id="cd06163">
    <property type="entry name" value="S2P-M50_PDZ_RseP-like"/>
    <property type="match status" value="1"/>
</dbReference>
<dbReference type="EMBL" id="JAABNR010000008">
    <property type="protein sequence ID" value="NBZ87890.1"/>
    <property type="molecule type" value="Genomic_DNA"/>
</dbReference>
<evidence type="ECO:0000256" key="5">
    <source>
        <dbReference type="ARBA" id="ARBA00022692"/>
    </source>
</evidence>
<dbReference type="SUPFAM" id="SSF50156">
    <property type="entry name" value="PDZ domain-like"/>
    <property type="match status" value="2"/>
</dbReference>
<dbReference type="Proteomes" id="UP001193501">
    <property type="component" value="Unassembled WGS sequence"/>
</dbReference>
<dbReference type="PANTHER" id="PTHR42837">
    <property type="entry name" value="REGULATOR OF SIGMA-E PROTEASE RSEP"/>
    <property type="match status" value="1"/>
</dbReference>
<gene>
    <name evidence="13" type="primary">rseP</name>
    <name evidence="13" type="ORF">GV832_09900</name>
</gene>
<evidence type="ECO:0000256" key="2">
    <source>
        <dbReference type="ARBA" id="ARBA00004141"/>
    </source>
</evidence>
<keyword evidence="9 11" id="KW-0482">Metalloprotease</keyword>
<dbReference type="InterPro" id="IPR036034">
    <property type="entry name" value="PDZ_sf"/>
</dbReference>
<feature type="domain" description="PDZ" evidence="12">
    <location>
        <begin position="195"/>
        <end position="261"/>
    </location>
</feature>
<dbReference type="Gene3D" id="2.30.42.10">
    <property type="match status" value="2"/>
</dbReference>
<evidence type="ECO:0000256" key="9">
    <source>
        <dbReference type="ARBA" id="ARBA00023049"/>
    </source>
</evidence>
<dbReference type="CDD" id="cd23081">
    <property type="entry name" value="cpPDZ_EcRseP-like"/>
    <property type="match status" value="1"/>
</dbReference>
<dbReference type="EC" id="3.4.24.-" evidence="11"/>
<dbReference type="NCBIfam" id="TIGR00054">
    <property type="entry name" value="RIP metalloprotease RseP"/>
    <property type="match status" value="1"/>
</dbReference>
<evidence type="ECO:0000256" key="11">
    <source>
        <dbReference type="RuleBase" id="RU362031"/>
    </source>
</evidence>
<keyword evidence="14" id="KW-1185">Reference proteome</keyword>
<dbReference type="InterPro" id="IPR041489">
    <property type="entry name" value="PDZ_6"/>
</dbReference>
<feature type="transmembrane region" description="Helical" evidence="11">
    <location>
        <begin position="102"/>
        <end position="130"/>
    </location>
</feature>
<comment type="cofactor">
    <cofactor evidence="1 11">
        <name>Zn(2+)</name>
        <dbReference type="ChEBI" id="CHEBI:29105"/>
    </cofactor>
</comment>
<evidence type="ECO:0000256" key="8">
    <source>
        <dbReference type="ARBA" id="ARBA00022989"/>
    </source>
</evidence>
<dbReference type="PANTHER" id="PTHR42837:SF2">
    <property type="entry name" value="MEMBRANE METALLOPROTEASE ARASP2, CHLOROPLASTIC-RELATED"/>
    <property type="match status" value="1"/>
</dbReference>
<feature type="domain" description="PDZ" evidence="12">
    <location>
        <begin position="115"/>
        <end position="192"/>
    </location>
</feature>
<comment type="similarity">
    <text evidence="3 11">Belongs to the peptidase M50B family.</text>
</comment>
<evidence type="ECO:0000256" key="1">
    <source>
        <dbReference type="ARBA" id="ARBA00001947"/>
    </source>
</evidence>
<dbReference type="Pfam" id="PF17820">
    <property type="entry name" value="PDZ_6"/>
    <property type="match status" value="1"/>
</dbReference>
<dbReference type="RefSeq" id="WP_168774700.1">
    <property type="nucleotide sequence ID" value="NZ_JAABNR010000008.1"/>
</dbReference>
<dbReference type="GO" id="GO:0046872">
    <property type="term" value="F:metal ion binding"/>
    <property type="evidence" value="ECO:0007669"/>
    <property type="project" value="UniProtKB-KW"/>
</dbReference>
<reference evidence="13" key="1">
    <citation type="submission" date="2020-01" db="EMBL/GenBank/DDBJ databases">
        <authorList>
            <person name="Chen W.-M."/>
        </authorList>
    </citation>
    <scope>NUCLEOTIDE SEQUENCE</scope>
    <source>
        <strain evidence="13">CYK-10</strain>
    </source>
</reference>
<dbReference type="InterPro" id="IPR001478">
    <property type="entry name" value="PDZ"/>
</dbReference>
<name>A0AAE5BSI6_9RHOB</name>
<dbReference type="GO" id="GO:0016020">
    <property type="term" value="C:membrane"/>
    <property type="evidence" value="ECO:0007669"/>
    <property type="project" value="UniProtKB-SubCell"/>
</dbReference>
<comment type="caution">
    <text evidence="13">The sequence shown here is derived from an EMBL/GenBank/DDBJ whole genome shotgun (WGS) entry which is preliminary data.</text>
</comment>
<dbReference type="InterPro" id="IPR004387">
    <property type="entry name" value="Pept_M50_Zn"/>
</dbReference>
<comment type="subcellular location">
    <subcellularLocation>
        <location evidence="2">Membrane</location>
        <topology evidence="2">Multi-pass membrane protein</topology>
    </subcellularLocation>
</comment>
<evidence type="ECO:0000256" key="7">
    <source>
        <dbReference type="ARBA" id="ARBA00022833"/>
    </source>
</evidence>
<feature type="transmembrane region" description="Helical" evidence="11">
    <location>
        <begin position="409"/>
        <end position="427"/>
    </location>
</feature>
<dbReference type="SMART" id="SM00228">
    <property type="entry name" value="PDZ"/>
    <property type="match status" value="2"/>
</dbReference>
<organism evidence="13 14">
    <name type="scientific">Stagnihabitans tardus</name>
    <dbReference type="NCBI Taxonomy" id="2699202"/>
    <lineage>
        <taxon>Bacteria</taxon>
        <taxon>Pseudomonadati</taxon>
        <taxon>Pseudomonadota</taxon>
        <taxon>Alphaproteobacteria</taxon>
        <taxon>Rhodobacterales</taxon>
        <taxon>Paracoccaceae</taxon>
        <taxon>Stagnihabitans</taxon>
    </lineage>
</organism>
<evidence type="ECO:0000256" key="4">
    <source>
        <dbReference type="ARBA" id="ARBA00022670"/>
    </source>
</evidence>
<dbReference type="Pfam" id="PF02163">
    <property type="entry name" value="Peptidase_M50"/>
    <property type="match status" value="1"/>
</dbReference>
<dbReference type="GO" id="GO:0004222">
    <property type="term" value="F:metalloendopeptidase activity"/>
    <property type="evidence" value="ECO:0007669"/>
    <property type="project" value="InterPro"/>
</dbReference>
<keyword evidence="4" id="KW-0645">Protease</keyword>
<evidence type="ECO:0000313" key="14">
    <source>
        <dbReference type="Proteomes" id="UP001193501"/>
    </source>
</evidence>
<keyword evidence="7 11" id="KW-0862">Zinc</keyword>
<evidence type="ECO:0000256" key="10">
    <source>
        <dbReference type="ARBA" id="ARBA00023136"/>
    </source>
</evidence>
<feature type="transmembrane region" description="Helical" evidence="11">
    <location>
        <begin position="359"/>
        <end position="379"/>
    </location>
</feature>
<evidence type="ECO:0000256" key="3">
    <source>
        <dbReference type="ARBA" id="ARBA00007931"/>
    </source>
</evidence>
<protein>
    <recommendedName>
        <fullName evidence="11">Zinc metalloprotease</fullName>
        <ecNumber evidence="11">3.4.24.-</ecNumber>
    </recommendedName>
</protein>
<sequence length="434" mass="45772">MEVIGVLWFLVALVVIVTVHEYGHYIVGRWSGIKAEVFSIGFGQVIYSRTDRHGTRWQIAAIPLGGYVKFKGDSDASSRPTAGGLEGLSAAERRQTMQGAPLWARSATVLAGPFANFLLAVAILVGLIFWQGLPVNEVRVGSVAPMAQGVLQEGDLIQAIDGQETPDFTAFYTVADGLSTKPRVAYQIERAGAEVTVEGPNPLPPLVGQVMLKSAALEADLRPGDLIVKAGGQDIASFGQLPDIVKAGDGAPVTLTVQRDGESFDLTLTPRRSDLPKAEGGFETRWLIGLNAGSLFEPATRTPGVLEATGLAVEQGFGLLKVNVEGVVAMLAGKISVCRNLSSPVGMAQAVAQAAEQGAAAYLSLLAVFSLGIGLMNLFPIPVLDGGHLVFHLYEAVTRRPPSDRAMQVLMMAGIAVLVSIMLYAVLSDLVGCL</sequence>